<dbReference type="SUPFAM" id="SSF101967">
    <property type="entry name" value="Adhesin YadA, collagen-binding domain"/>
    <property type="match status" value="1"/>
</dbReference>
<comment type="subcellular location">
    <subcellularLocation>
        <location evidence="1">Membrane</location>
        <topology evidence="1">Multi-pass membrane protein</topology>
    </subcellularLocation>
</comment>
<feature type="domain" description="ABC-2 type transporter transmembrane" evidence="6">
    <location>
        <begin position="28"/>
        <end position="159"/>
    </location>
</feature>
<keyword evidence="8" id="KW-1185">Reference proteome</keyword>
<accession>A0ABR6YZ98</accession>
<dbReference type="NCBIfam" id="TIGR03061">
    <property type="entry name" value="pip_yhgE_Nterm"/>
    <property type="match status" value="1"/>
</dbReference>
<feature type="domain" description="ABC-2 type transporter transmembrane" evidence="6">
    <location>
        <begin position="385"/>
        <end position="689"/>
    </location>
</feature>
<evidence type="ECO:0000256" key="4">
    <source>
        <dbReference type="ARBA" id="ARBA00023136"/>
    </source>
</evidence>
<dbReference type="InterPro" id="IPR051328">
    <property type="entry name" value="T7SS_ABC-Transporter"/>
</dbReference>
<dbReference type="EMBL" id="WJBE01000012">
    <property type="protein sequence ID" value="MBC3900552.1"/>
    <property type="molecule type" value="Genomic_DNA"/>
</dbReference>
<evidence type="ECO:0000313" key="8">
    <source>
        <dbReference type="Proteomes" id="UP000622405"/>
    </source>
</evidence>
<dbReference type="Pfam" id="PF12698">
    <property type="entry name" value="ABC2_membrane_3"/>
    <property type="match status" value="2"/>
</dbReference>
<organism evidence="7 8">
    <name type="scientific">Acetobacterium malicum</name>
    <dbReference type="NCBI Taxonomy" id="52692"/>
    <lineage>
        <taxon>Bacteria</taxon>
        <taxon>Bacillati</taxon>
        <taxon>Bacillota</taxon>
        <taxon>Clostridia</taxon>
        <taxon>Eubacteriales</taxon>
        <taxon>Eubacteriaceae</taxon>
        <taxon>Acetobacterium</taxon>
    </lineage>
</organism>
<dbReference type="InterPro" id="IPR023908">
    <property type="entry name" value="xxxLxxG_rpt"/>
</dbReference>
<evidence type="ECO:0000256" key="5">
    <source>
        <dbReference type="SAM" id="Phobius"/>
    </source>
</evidence>
<feature type="transmembrane region" description="Helical" evidence="5">
    <location>
        <begin position="516"/>
        <end position="535"/>
    </location>
</feature>
<dbReference type="PANTHER" id="PTHR43077">
    <property type="entry name" value="TRANSPORT PERMEASE YVFS-RELATED"/>
    <property type="match status" value="1"/>
</dbReference>
<feature type="transmembrane region" description="Helical" evidence="5">
    <location>
        <begin position="556"/>
        <end position="573"/>
    </location>
</feature>
<dbReference type="NCBIfam" id="TIGR03057">
    <property type="entry name" value="xxxLxxG_by_4"/>
    <property type="match status" value="4"/>
</dbReference>
<comment type="caution">
    <text evidence="7">The sequence shown here is derived from an EMBL/GenBank/DDBJ whole genome shotgun (WGS) entry which is preliminary data.</text>
</comment>
<dbReference type="InterPro" id="IPR013525">
    <property type="entry name" value="ABC2_TM"/>
</dbReference>
<name>A0ABR6YZ98_9FIRM</name>
<proteinExistence type="predicted"/>
<dbReference type="Gene3D" id="1.10.287.950">
    <property type="entry name" value="Methyl-accepting chemotaxis protein"/>
    <property type="match status" value="1"/>
</dbReference>
<protein>
    <submittedName>
        <fullName evidence="7">DUF3533 domain-containing protein</fullName>
    </submittedName>
</protein>
<keyword evidence="2 5" id="KW-0812">Transmembrane</keyword>
<reference evidence="7 8" key="1">
    <citation type="journal article" date="2020" name="mSystems">
        <title>Defining Genomic and Predicted Metabolic Features of the Acetobacterium Genus.</title>
        <authorList>
            <person name="Ross D.E."/>
            <person name="Marshall C.W."/>
            <person name="Gulliver D."/>
            <person name="May H.D."/>
            <person name="Norman R.S."/>
        </authorList>
    </citation>
    <scope>NUCLEOTIDE SEQUENCE [LARGE SCALE GENOMIC DNA]</scope>
    <source>
        <strain evidence="7 8">DSM 4132</strain>
    </source>
</reference>
<evidence type="ECO:0000256" key="2">
    <source>
        <dbReference type="ARBA" id="ARBA00022692"/>
    </source>
</evidence>
<keyword evidence="4 5" id="KW-0472">Membrane</keyword>
<dbReference type="PANTHER" id="PTHR43077:SF5">
    <property type="entry name" value="PHAGE INFECTION PROTEIN"/>
    <property type="match status" value="1"/>
</dbReference>
<feature type="transmembrane region" description="Helical" evidence="5">
    <location>
        <begin position="585"/>
        <end position="608"/>
    </location>
</feature>
<evidence type="ECO:0000256" key="1">
    <source>
        <dbReference type="ARBA" id="ARBA00004141"/>
    </source>
</evidence>
<dbReference type="InterPro" id="IPR011049">
    <property type="entry name" value="Serralysin-like_metalloprot_C"/>
</dbReference>
<feature type="transmembrane region" description="Helical" evidence="5">
    <location>
        <begin position="21"/>
        <end position="48"/>
    </location>
</feature>
<evidence type="ECO:0000313" key="7">
    <source>
        <dbReference type="EMBL" id="MBC3900552.1"/>
    </source>
</evidence>
<dbReference type="InterPro" id="IPR017500">
    <property type="entry name" value="Phage_infect_YhgE_N"/>
</dbReference>
<dbReference type="NCBIfam" id="TIGR03062">
    <property type="entry name" value="pip_yhgE_Cterm"/>
    <property type="match status" value="1"/>
</dbReference>
<gene>
    <name evidence="7" type="ORF">GH811_13080</name>
</gene>
<dbReference type="InterPro" id="IPR017501">
    <property type="entry name" value="Phage_infect_YhgE_C"/>
</dbReference>
<dbReference type="Proteomes" id="UP000622405">
    <property type="component" value="Unassembled WGS sequence"/>
</dbReference>
<keyword evidence="3 5" id="KW-1133">Transmembrane helix</keyword>
<evidence type="ECO:0000259" key="6">
    <source>
        <dbReference type="Pfam" id="PF12698"/>
    </source>
</evidence>
<feature type="transmembrane region" description="Helical" evidence="5">
    <location>
        <begin position="615"/>
        <end position="634"/>
    </location>
</feature>
<sequence length="715" mass="75056">MLYSFKQAKGAKMNKKIVNKANTVRFIVIIGVIIIPLMYSFFYLSAFWDPYSKLDNLPVALVNNDAGATINNQQRNLGNEFLDELIKDGTFKYVITDEATGKAGTESDDYYAMIVVPQNFSNNIASAATVNKQTASIIFSPNEKRNYLASQILGKAEMQMETSLRESISGEIVNNLTDQVAKVPGQLGTLNDGLTQLSSGSAQLLSGSQTLANGTYSLAAGSQELASGSETLASGTQALAAGSETLASGTQTLAAGTSQFAAKFSDFNDGISTLKNGSAQVSNGAESLAAGTDQLNQGIQAYTAGVDTLIGNVNQTSAFISAFVGEHPELMADPQFAAFIANMASSDNADSIAQLEAAGSQLSGASDAIAAGTQALAAGTSNLDDGIATVSAASGQLNNAADSISAGASSVSDGASSLTNGATALSNGATTLTNGVYTLADGANTLASGATTLVTGQQQLNSGITTAQNGVTTAVNDANADTAKLNGLGTYVSEPVTVEDEVIDPIANYGTYFSPYFMSLSLWVGGLIIFFGIYFDADQKFKILSRESSNKTARSFIYLLLGLAQAILLGSIIKYALGLEIAHTGLYFVSVCLVSMTFLAIVQFCIIHMGDAGKFVALTLLILQLTSCGGTFPIETVPKFFQVLYPFMPMTYSVVVFKDTITGAISGDFWHSFLILVIYLVVFFAATILLTMMKKKKAEKEDVTVKAELNSDQLF</sequence>
<evidence type="ECO:0000256" key="3">
    <source>
        <dbReference type="ARBA" id="ARBA00022989"/>
    </source>
</evidence>
<feature type="transmembrane region" description="Helical" evidence="5">
    <location>
        <begin position="669"/>
        <end position="690"/>
    </location>
</feature>